<sequence length="284" mass="30629">MKNSQKLDTDADFVSLNCDQTDLQPKKSGKRKNKAKKGQSEKSSESSKPKKKKKKKIQSGSADTSEAPVFFVDVSPDNSKANSLVRQSNMQQSSSVDQGAKGKKRKRNKASANILPSTNADKRPTDSTHGGPPPGVKTGSPVRENIAPEGSLSEKEIRKKKKKRKNESAAVSEQSTNGKQSPGEVLSTIKEPVSQPLAPLNEGEAKKKRKREKQNGVMEKSTTCDQPRTSPNVKADGAPSLQPDTVAVDQCQPTAIPQNKLEVGATLVDESVSPSTEKKRKKGC</sequence>
<dbReference type="EMBL" id="MU167273">
    <property type="protein sequence ID" value="KAG0145626.1"/>
    <property type="molecule type" value="Genomic_DNA"/>
</dbReference>
<proteinExistence type="predicted"/>
<gene>
    <name evidence="2" type="ORF">CROQUDRAFT_561598</name>
</gene>
<reference evidence="2" key="1">
    <citation type="submission" date="2013-11" db="EMBL/GenBank/DDBJ databases">
        <title>Genome sequence of the fusiform rust pathogen reveals effectors for host alternation and coevolution with pine.</title>
        <authorList>
            <consortium name="DOE Joint Genome Institute"/>
            <person name="Smith K."/>
            <person name="Pendleton A."/>
            <person name="Kubisiak T."/>
            <person name="Anderson C."/>
            <person name="Salamov A."/>
            <person name="Aerts A."/>
            <person name="Riley R."/>
            <person name="Clum A."/>
            <person name="Lindquist E."/>
            <person name="Ence D."/>
            <person name="Campbell M."/>
            <person name="Kronenberg Z."/>
            <person name="Feau N."/>
            <person name="Dhillon B."/>
            <person name="Hamelin R."/>
            <person name="Burleigh J."/>
            <person name="Smith J."/>
            <person name="Yandell M."/>
            <person name="Nelson C."/>
            <person name="Grigoriev I."/>
            <person name="Davis J."/>
        </authorList>
    </citation>
    <scope>NUCLEOTIDE SEQUENCE</scope>
    <source>
        <strain evidence="2">G11</strain>
    </source>
</reference>
<dbReference type="AlphaFoldDB" id="A0A9P6TAW5"/>
<evidence type="ECO:0000313" key="3">
    <source>
        <dbReference type="Proteomes" id="UP000886653"/>
    </source>
</evidence>
<feature type="compositionally biased region" description="Polar residues" evidence="1">
    <location>
        <begin position="220"/>
        <end position="232"/>
    </location>
</feature>
<protein>
    <submittedName>
        <fullName evidence="2">Uncharacterized protein</fullName>
    </submittedName>
</protein>
<accession>A0A9P6TAW5</accession>
<evidence type="ECO:0000313" key="2">
    <source>
        <dbReference type="EMBL" id="KAG0145626.1"/>
    </source>
</evidence>
<keyword evidence="3" id="KW-1185">Reference proteome</keyword>
<feature type="compositionally biased region" description="Basic and acidic residues" evidence="1">
    <location>
        <begin position="38"/>
        <end position="48"/>
    </location>
</feature>
<evidence type="ECO:0000256" key="1">
    <source>
        <dbReference type="SAM" id="MobiDB-lite"/>
    </source>
</evidence>
<feature type="compositionally biased region" description="Basic residues" evidence="1">
    <location>
        <begin position="27"/>
        <end position="37"/>
    </location>
</feature>
<dbReference type="Proteomes" id="UP000886653">
    <property type="component" value="Unassembled WGS sequence"/>
</dbReference>
<feature type="region of interest" description="Disordered" evidence="1">
    <location>
        <begin position="1"/>
        <end position="244"/>
    </location>
</feature>
<feature type="compositionally biased region" description="Polar residues" evidence="1">
    <location>
        <begin position="169"/>
        <end position="180"/>
    </location>
</feature>
<comment type="caution">
    <text evidence="2">The sequence shown here is derived from an EMBL/GenBank/DDBJ whole genome shotgun (WGS) entry which is preliminary data.</text>
</comment>
<feature type="compositionally biased region" description="Polar residues" evidence="1">
    <location>
        <begin position="76"/>
        <end position="97"/>
    </location>
</feature>
<organism evidence="2 3">
    <name type="scientific">Cronartium quercuum f. sp. fusiforme G11</name>
    <dbReference type="NCBI Taxonomy" id="708437"/>
    <lineage>
        <taxon>Eukaryota</taxon>
        <taxon>Fungi</taxon>
        <taxon>Dikarya</taxon>
        <taxon>Basidiomycota</taxon>
        <taxon>Pucciniomycotina</taxon>
        <taxon>Pucciniomycetes</taxon>
        <taxon>Pucciniales</taxon>
        <taxon>Coleosporiaceae</taxon>
        <taxon>Cronartium</taxon>
    </lineage>
</organism>
<name>A0A9P6TAW5_9BASI</name>